<organism evidence="3 4">
    <name type="scientific">Cladonia borealis</name>
    <dbReference type="NCBI Taxonomy" id="184061"/>
    <lineage>
        <taxon>Eukaryota</taxon>
        <taxon>Fungi</taxon>
        <taxon>Dikarya</taxon>
        <taxon>Ascomycota</taxon>
        <taxon>Pezizomycotina</taxon>
        <taxon>Lecanoromycetes</taxon>
        <taxon>OSLEUM clade</taxon>
        <taxon>Lecanoromycetidae</taxon>
        <taxon>Lecanorales</taxon>
        <taxon>Lecanorineae</taxon>
        <taxon>Cladoniaceae</taxon>
        <taxon>Cladonia</taxon>
    </lineage>
</organism>
<evidence type="ECO:0000313" key="4">
    <source>
        <dbReference type="Proteomes" id="UP001166286"/>
    </source>
</evidence>
<feature type="compositionally biased region" description="Polar residues" evidence="1">
    <location>
        <begin position="158"/>
        <end position="172"/>
    </location>
</feature>
<sequence>MATTTAPATPKSQILQALTSTPSPGSWRHPQFDEITRRQKANTFNDSNLRRIAWNGGALVALLLASSYPWFQSLSQYLQPLATPMLLGLCLLALYNLATAFLPLIKTKDELTDIALTPSQRALLGLDPTATPPPTPGTKYITPPRYPRSPTPRTISPANRNGSNYSTPSPSSGKERGDSPAASPLWQKATSNARDPARRSSYGSPSPLGPGFGGRDGSILGAPSTPSPTGRGATVGLNSKWLYEKGRSSSGSRSMYAGSTLGGN</sequence>
<dbReference type="Proteomes" id="UP001166286">
    <property type="component" value="Unassembled WGS sequence"/>
</dbReference>
<dbReference type="PANTHER" id="PTHR28003:SF1">
    <property type="entry name" value="NUCLEOPORIN POM34"/>
    <property type="match status" value="1"/>
</dbReference>
<keyword evidence="2" id="KW-0812">Transmembrane</keyword>
<keyword evidence="2" id="KW-1133">Transmembrane helix</keyword>
<evidence type="ECO:0000313" key="3">
    <source>
        <dbReference type="EMBL" id="KAK0510368.1"/>
    </source>
</evidence>
<gene>
    <name evidence="3" type="ORF">JMJ35_006800</name>
</gene>
<proteinExistence type="predicted"/>
<dbReference type="GO" id="GO:0030474">
    <property type="term" value="P:spindle pole body duplication"/>
    <property type="evidence" value="ECO:0007669"/>
    <property type="project" value="TreeGrafter"/>
</dbReference>
<feature type="region of interest" description="Disordered" evidence="1">
    <location>
        <begin position="124"/>
        <end position="264"/>
    </location>
</feature>
<keyword evidence="4" id="KW-1185">Reference proteome</keyword>
<name>A0AA39QZ42_9LECA</name>
<dbReference type="GO" id="GO:0070762">
    <property type="term" value="C:nuclear pore transmembrane ring"/>
    <property type="evidence" value="ECO:0007669"/>
    <property type="project" value="TreeGrafter"/>
</dbReference>
<keyword evidence="2" id="KW-0472">Membrane</keyword>
<feature type="transmembrane region" description="Helical" evidence="2">
    <location>
        <begin position="52"/>
        <end position="71"/>
    </location>
</feature>
<evidence type="ECO:0008006" key="5">
    <source>
        <dbReference type="Google" id="ProtNLM"/>
    </source>
</evidence>
<dbReference type="AlphaFoldDB" id="A0AA39QZ42"/>
<dbReference type="GO" id="GO:0005640">
    <property type="term" value="C:nuclear outer membrane"/>
    <property type="evidence" value="ECO:0007669"/>
    <property type="project" value="TreeGrafter"/>
</dbReference>
<comment type="caution">
    <text evidence="3">The sequence shown here is derived from an EMBL/GenBank/DDBJ whole genome shotgun (WGS) entry which is preliminary data.</text>
</comment>
<evidence type="ECO:0000256" key="2">
    <source>
        <dbReference type="SAM" id="Phobius"/>
    </source>
</evidence>
<dbReference type="PANTHER" id="PTHR28003">
    <property type="entry name" value="NUCLEOPORIN POM34"/>
    <property type="match status" value="1"/>
</dbReference>
<dbReference type="Pfam" id="PF08058">
    <property type="entry name" value="NPCC"/>
    <property type="match status" value="1"/>
</dbReference>
<dbReference type="GO" id="GO:0006606">
    <property type="term" value="P:protein import into nucleus"/>
    <property type="evidence" value="ECO:0007669"/>
    <property type="project" value="TreeGrafter"/>
</dbReference>
<reference evidence="3" key="1">
    <citation type="submission" date="2023-03" db="EMBL/GenBank/DDBJ databases">
        <title>Complete genome of Cladonia borealis.</title>
        <authorList>
            <person name="Park H."/>
        </authorList>
    </citation>
    <scope>NUCLEOTIDE SEQUENCE</scope>
    <source>
        <strain evidence="3">ANT050790</strain>
    </source>
</reference>
<evidence type="ECO:0000256" key="1">
    <source>
        <dbReference type="SAM" id="MobiDB-lite"/>
    </source>
</evidence>
<feature type="transmembrane region" description="Helical" evidence="2">
    <location>
        <begin position="77"/>
        <end position="98"/>
    </location>
</feature>
<protein>
    <recommendedName>
        <fullName evidence="5">Nuclear pore complex component</fullName>
    </recommendedName>
</protein>
<accession>A0AA39QZ42</accession>
<dbReference type="EMBL" id="JAFEKC020000015">
    <property type="protein sequence ID" value="KAK0510368.1"/>
    <property type="molecule type" value="Genomic_DNA"/>
</dbReference>
<dbReference type="InterPro" id="IPR012578">
    <property type="entry name" value="Nucl_pore_cmplx"/>
</dbReference>